<dbReference type="EMBL" id="UYRU01056434">
    <property type="protein sequence ID" value="VDN13458.1"/>
    <property type="molecule type" value="Genomic_DNA"/>
</dbReference>
<evidence type="ECO:0000313" key="3">
    <source>
        <dbReference type="Proteomes" id="UP000281553"/>
    </source>
</evidence>
<dbReference type="AlphaFoldDB" id="A0A3P7LTR6"/>
<feature type="region of interest" description="Disordered" evidence="1">
    <location>
        <begin position="38"/>
        <end position="70"/>
    </location>
</feature>
<keyword evidence="3" id="KW-1185">Reference proteome</keyword>
<reference evidence="2 3" key="1">
    <citation type="submission" date="2018-11" db="EMBL/GenBank/DDBJ databases">
        <authorList>
            <consortium name="Pathogen Informatics"/>
        </authorList>
    </citation>
    <scope>NUCLEOTIDE SEQUENCE [LARGE SCALE GENOMIC DNA]</scope>
</reference>
<gene>
    <name evidence="2" type="ORF">DILT_LOCUS9289</name>
</gene>
<accession>A0A3P7LTR6</accession>
<sequence>MQDMKERLKGKADVTAYLDKATQLSILRALDMPMASHEMNKPASQEETISDADSVEENVVDLGITGSDED</sequence>
<organism evidence="2 3">
    <name type="scientific">Dibothriocephalus latus</name>
    <name type="common">Fish tapeworm</name>
    <name type="synonym">Diphyllobothrium latum</name>
    <dbReference type="NCBI Taxonomy" id="60516"/>
    <lineage>
        <taxon>Eukaryota</taxon>
        <taxon>Metazoa</taxon>
        <taxon>Spiralia</taxon>
        <taxon>Lophotrochozoa</taxon>
        <taxon>Platyhelminthes</taxon>
        <taxon>Cestoda</taxon>
        <taxon>Eucestoda</taxon>
        <taxon>Diphyllobothriidea</taxon>
        <taxon>Diphyllobothriidae</taxon>
        <taxon>Dibothriocephalus</taxon>
    </lineage>
</organism>
<evidence type="ECO:0000313" key="2">
    <source>
        <dbReference type="EMBL" id="VDN13458.1"/>
    </source>
</evidence>
<dbReference type="Proteomes" id="UP000281553">
    <property type="component" value="Unassembled WGS sequence"/>
</dbReference>
<feature type="compositionally biased region" description="Acidic residues" evidence="1">
    <location>
        <begin position="48"/>
        <end position="59"/>
    </location>
</feature>
<proteinExistence type="predicted"/>
<name>A0A3P7LTR6_DIBLA</name>
<protein>
    <submittedName>
        <fullName evidence="2">Uncharacterized protein</fullName>
    </submittedName>
</protein>
<evidence type="ECO:0000256" key="1">
    <source>
        <dbReference type="SAM" id="MobiDB-lite"/>
    </source>
</evidence>